<feature type="transmembrane region" description="Helical" evidence="2">
    <location>
        <begin position="385"/>
        <end position="405"/>
    </location>
</feature>
<keyword evidence="2" id="KW-0472">Membrane</keyword>
<accession>A0A0M2UQB6</accession>
<dbReference type="AlphaFoldDB" id="A0A0M2UQB6"/>
<gene>
    <name evidence="3" type="ORF">BROFUL_03225</name>
</gene>
<dbReference type="EMBL" id="LAQJ01000295">
    <property type="protein sequence ID" value="KKO18077.1"/>
    <property type="molecule type" value="Genomic_DNA"/>
</dbReference>
<keyword evidence="2" id="KW-0812">Transmembrane</keyword>
<evidence type="ECO:0000313" key="3">
    <source>
        <dbReference type="EMBL" id="KKO18077.1"/>
    </source>
</evidence>
<organism evidence="3 4">
    <name type="scientific">Candidatus Brocadia fulgida</name>
    <dbReference type="NCBI Taxonomy" id="380242"/>
    <lineage>
        <taxon>Bacteria</taxon>
        <taxon>Pseudomonadati</taxon>
        <taxon>Planctomycetota</taxon>
        <taxon>Candidatus Brocadiia</taxon>
        <taxon>Candidatus Brocadiales</taxon>
        <taxon>Candidatus Brocadiaceae</taxon>
        <taxon>Candidatus Brocadia</taxon>
    </lineage>
</organism>
<comment type="caution">
    <text evidence="3">The sequence shown here is derived from an EMBL/GenBank/DDBJ whole genome shotgun (WGS) entry which is preliminary data.</text>
</comment>
<name>A0A0M2UQB6_9BACT</name>
<evidence type="ECO:0000256" key="1">
    <source>
        <dbReference type="SAM" id="Coils"/>
    </source>
</evidence>
<keyword evidence="1" id="KW-0175">Coiled coil</keyword>
<keyword evidence="4" id="KW-1185">Reference proteome</keyword>
<evidence type="ECO:0000256" key="2">
    <source>
        <dbReference type="SAM" id="Phobius"/>
    </source>
</evidence>
<proteinExistence type="predicted"/>
<keyword evidence="2" id="KW-1133">Transmembrane helix</keyword>
<protein>
    <submittedName>
        <fullName evidence="3">Uncharacterized protein</fullName>
    </submittedName>
</protein>
<evidence type="ECO:0000313" key="4">
    <source>
        <dbReference type="Proteomes" id="UP000034954"/>
    </source>
</evidence>
<reference evidence="3 4" key="1">
    <citation type="journal article" date="2013" name="BMC Microbiol.">
        <title>Identification of the type II cytochrome c maturation pathway in anammox bacteria by comparative genomics.</title>
        <authorList>
            <person name="Ferousi C."/>
            <person name="Speth D.R."/>
            <person name="Reimann J."/>
            <person name="Op den Camp H.J."/>
            <person name="Allen J.W."/>
            <person name="Keltjens J.T."/>
            <person name="Jetten M.S."/>
        </authorList>
    </citation>
    <scope>NUCLEOTIDE SEQUENCE [LARGE SCALE GENOMIC DNA]</scope>
    <source>
        <strain evidence="3">RU1</strain>
    </source>
</reference>
<dbReference type="Proteomes" id="UP000034954">
    <property type="component" value="Unassembled WGS sequence"/>
</dbReference>
<feature type="coiled-coil region" evidence="1">
    <location>
        <begin position="269"/>
        <end position="303"/>
    </location>
</feature>
<sequence>MSQLLDVLFDDLRSCKNKVNRLLGAGILFALIAHFYVIEPYFEYKEQEPKLKKSLEEKKFQFDQLTGQSERMINLGQNIRTSQANIENKIKSFPQHLREILSDLWNVFHSDSSSNTSGQSTHAQRSAPVQQSIDTQQLFANMPPNVQQSVSVKIGEFFLPSDITTFNDGVHWYIETWFHEVLSDIRKEIEEPIMQAKITSDMVGDIDLQKITQQGIMDIQRYIDRVEKENPNFWKSYSGPMGKVDVAQELRHEVKKSFGLLTEKTDVLVGRLKEAVRAQKEELDKMNNDMTKLQEGKDKLDSRLSSLESPFGRIPAELPDLIKVFPILMAGLLVSVTTTLQKNNSLYISFREEFRKNNSEIDYKNFQRQADCWFLPPYTSIFQPFVLGFCIAIIAGVFVRASLLVVSEPSLFTSLTGEPVTIRKNLFLCAYIMSGIVIIGCLWLIGKISMKRV</sequence>
<feature type="transmembrane region" description="Helical" evidence="2">
    <location>
        <begin position="22"/>
        <end position="42"/>
    </location>
</feature>
<feature type="transmembrane region" description="Helical" evidence="2">
    <location>
        <begin position="425"/>
        <end position="445"/>
    </location>
</feature>